<dbReference type="RefSeq" id="WP_012956476.1">
    <property type="nucleotide sequence ID" value="NC_013790.1"/>
</dbReference>
<dbReference type="KEGG" id="mru:mru_1678"/>
<dbReference type="OrthoDB" id="35385at2157"/>
<evidence type="ECO:0000256" key="1">
    <source>
        <dbReference type="ARBA" id="ARBA00007787"/>
    </source>
</evidence>
<keyword evidence="2" id="KW-0249">Electron transport</keyword>
<sequence>MVYKVEVFTSPTCPHCPGAVRLVEKAKEELGDALDVTIYNTAEAEAMEIARKYHIMYVPTIIIDGEIKFQGAPSYDELMAELK</sequence>
<dbReference type="InterPro" id="IPR036249">
    <property type="entry name" value="Thioredoxin-like_sf"/>
</dbReference>
<dbReference type="eggNOG" id="arCOG01218">
    <property type="taxonomic scope" value="Archaea"/>
</dbReference>
<evidence type="ECO:0000259" key="3">
    <source>
        <dbReference type="Pfam" id="PF13192"/>
    </source>
</evidence>
<keyword evidence="2" id="KW-0813">Transport</keyword>
<dbReference type="SUPFAM" id="SSF52833">
    <property type="entry name" value="Thioredoxin-like"/>
    <property type="match status" value="1"/>
</dbReference>
<gene>
    <name evidence="4" type="ordered locus">mru_1678</name>
</gene>
<protein>
    <submittedName>
        <fullName evidence="4">Redox-active disulfide protein</fullName>
    </submittedName>
</protein>
<evidence type="ECO:0000313" key="4">
    <source>
        <dbReference type="EMBL" id="ADC47528.1"/>
    </source>
</evidence>
<organism evidence="4 5">
    <name type="scientific">Methanobrevibacter ruminantium (strain ATCC 35063 / DSM 1093 / JCM 13430 / OCM 146 / M1)</name>
    <name type="common">Methanobacterium ruminantium</name>
    <dbReference type="NCBI Taxonomy" id="634498"/>
    <lineage>
        <taxon>Archaea</taxon>
        <taxon>Methanobacteriati</taxon>
        <taxon>Methanobacteriota</taxon>
        <taxon>Methanomada group</taxon>
        <taxon>Methanobacteria</taxon>
        <taxon>Methanobacteriales</taxon>
        <taxon>Methanobacteriaceae</taxon>
        <taxon>Methanobrevibacter</taxon>
    </lineage>
</organism>
<dbReference type="Proteomes" id="UP000008680">
    <property type="component" value="Chromosome"/>
</dbReference>
<evidence type="ECO:0000313" key="5">
    <source>
        <dbReference type="Proteomes" id="UP000008680"/>
    </source>
</evidence>
<dbReference type="PROSITE" id="PS00195">
    <property type="entry name" value="GLUTAREDOXIN_1"/>
    <property type="match status" value="1"/>
</dbReference>
<dbReference type="STRING" id="634498.mru_1678"/>
<accession>D3DYX8</accession>
<dbReference type="InterPro" id="IPR012336">
    <property type="entry name" value="Thioredoxin-like_fold"/>
</dbReference>
<dbReference type="InterPro" id="IPR011767">
    <property type="entry name" value="GLR_AS"/>
</dbReference>
<comment type="similarity">
    <text evidence="1">Belongs to the glutaredoxin family.</text>
</comment>
<dbReference type="Pfam" id="PF13192">
    <property type="entry name" value="Thioredoxin_3"/>
    <property type="match status" value="1"/>
</dbReference>
<dbReference type="Gene3D" id="3.40.30.10">
    <property type="entry name" value="Glutaredoxin"/>
    <property type="match status" value="1"/>
</dbReference>
<dbReference type="AlphaFoldDB" id="D3DYX8"/>
<dbReference type="PROSITE" id="PS51354">
    <property type="entry name" value="GLUTAREDOXIN_2"/>
    <property type="match status" value="1"/>
</dbReference>
<name>D3DYX8_METRM</name>
<dbReference type="PANTHER" id="PTHR37170">
    <property type="entry name" value="GLUTAREDOXIN-RELATED"/>
    <property type="match status" value="1"/>
</dbReference>
<evidence type="ECO:0000256" key="2">
    <source>
        <dbReference type="ARBA" id="ARBA00022982"/>
    </source>
</evidence>
<feature type="domain" description="Thioredoxin-like fold" evidence="3">
    <location>
        <begin position="4"/>
        <end position="80"/>
    </location>
</feature>
<dbReference type="HOGENOM" id="CLU_090389_20_2_2"/>
<dbReference type="PANTHER" id="PTHR37170:SF1">
    <property type="entry name" value="GLUTAREDOXIN-LIKE PROTEIN"/>
    <property type="match status" value="1"/>
</dbReference>
<proteinExistence type="inferred from homology"/>
<reference evidence="4 5" key="1">
    <citation type="journal article" date="2010" name="PLoS ONE">
        <title>The genome sequence of the rumen methanogen Methanobrevibacter ruminantium reveals new possibilities for controlling ruminant methane emissions.</title>
        <authorList>
            <person name="Leahy S.C."/>
            <person name="Kelly W.J."/>
            <person name="Altermann E."/>
            <person name="Ronimus R.S."/>
            <person name="Yeoman C.J."/>
            <person name="Pacheco D.M."/>
            <person name="Li D."/>
            <person name="Kong Z."/>
            <person name="McTavish S."/>
            <person name="Sang C."/>
            <person name="Lambie S.C."/>
            <person name="Janssen P.H."/>
            <person name="Dey D."/>
            <person name="Attwood G.T."/>
        </authorList>
    </citation>
    <scope>NUCLEOTIDE SEQUENCE [LARGE SCALE GENOMIC DNA]</scope>
    <source>
        <strain evidence="5">ATCC 35063 / DSM 1093 / JCM 13430 / OCM 146 / M1</strain>
    </source>
</reference>
<dbReference type="GeneID" id="8771340"/>
<keyword evidence="5" id="KW-1185">Reference proteome</keyword>
<dbReference type="EMBL" id="CP001719">
    <property type="protein sequence ID" value="ADC47528.1"/>
    <property type="molecule type" value="Genomic_DNA"/>
</dbReference>
<dbReference type="PATRIC" id="fig|634498.28.peg.1678"/>